<sequence>MRLGLMLGCCLAVMGLVACSSEDGEEGLRQGRVKLKDGQSIAQAQECGVNLPQCPQGTDCISFKLDGASQVRCLDTATVCGEVLTCTGGTECVILESYPGQVTCSGKCTGSDCDSSVSSSP</sequence>
<dbReference type="Proteomes" id="UP000662747">
    <property type="component" value="Chromosome"/>
</dbReference>
<reference evidence="2 3" key="1">
    <citation type="submission" date="2021-02" db="EMBL/GenBank/DDBJ databases">
        <title>De Novo genome assembly of isolated myxobacteria.</title>
        <authorList>
            <person name="Stevens D.C."/>
        </authorList>
    </citation>
    <scope>NUCLEOTIDE SEQUENCE [LARGE SCALE GENOMIC DNA]</scope>
    <source>
        <strain evidence="3">SCPEA02</strain>
    </source>
</reference>
<evidence type="ECO:0000313" key="2">
    <source>
        <dbReference type="EMBL" id="QSQ21312.1"/>
    </source>
</evidence>
<evidence type="ECO:0008006" key="4">
    <source>
        <dbReference type="Google" id="ProtNLM"/>
    </source>
</evidence>
<name>A0ABX7NR17_9BACT</name>
<feature type="chain" id="PRO_5045698323" description="Lipoprotein" evidence="1">
    <location>
        <begin position="21"/>
        <end position="121"/>
    </location>
</feature>
<dbReference type="PROSITE" id="PS51257">
    <property type="entry name" value="PROKAR_LIPOPROTEIN"/>
    <property type="match status" value="1"/>
</dbReference>
<organism evidence="2 3">
    <name type="scientific">Pyxidicoccus parkwayensis</name>
    <dbReference type="NCBI Taxonomy" id="2813578"/>
    <lineage>
        <taxon>Bacteria</taxon>
        <taxon>Pseudomonadati</taxon>
        <taxon>Myxococcota</taxon>
        <taxon>Myxococcia</taxon>
        <taxon>Myxococcales</taxon>
        <taxon>Cystobacterineae</taxon>
        <taxon>Myxococcaceae</taxon>
        <taxon>Pyxidicoccus</taxon>
    </lineage>
</organism>
<dbReference type="EMBL" id="CP071090">
    <property type="protein sequence ID" value="QSQ21312.1"/>
    <property type="molecule type" value="Genomic_DNA"/>
</dbReference>
<accession>A0ABX7NR17</accession>
<evidence type="ECO:0000313" key="3">
    <source>
        <dbReference type="Proteomes" id="UP000662747"/>
    </source>
</evidence>
<proteinExistence type="predicted"/>
<evidence type="ECO:0000256" key="1">
    <source>
        <dbReference type="SAM" id="SignalP"/>
    </source>
</evidence>
<gene>
    <name evidence="2" type="ORF">JY651_40015</name>
</gene>
<keyword evidence="3" id="KW-1185">Reference proteome</keyword>
<protein>
    <recommendedName>
        <fullName evidence="4">Lipoprotein</fullName>
    </recommendedName>
</protein>
<dbReference type="RefSeq" id="WP_206722890.1">
    <property type="nucleotide sequence ID" value="NZ_CP071090.1"/>
</dbReference>
<feature type="signal peptide" evidence="1">
    <location>
        <begin position="1"/>
        <end position="20"/>
    </location>
</feature>
<keyword evidence="1" id="KW-0732">Signal</keyword>